<dbReference type="PANTHER" id="PTHR46652">
    <property type="entry name" value="LEUCINE-RICH REPEAT AND IQ DOMAIN-CONTAINING PROTEIN 1-RELATED"/>
    <property type="match status" value="1"/>
</dbReference>
<feature type="domain" description="Prenyltransferase alpha-alpha toroid" evidence="6">
    <location>
        <begin position="1265"/>
        <end position="1316"/>
    </location>
</feature>
<dbReference type="GO" id="GO:0003824">
    <property type="term" value="F:catalytic activity"/>
    <property type="evidence" value="ECO:0007669"/>
    <property type="project" value="InterPro"/>
</dbReference>
<dbReference type="Gene3D" id="3.80.10.10">
    <property type="entry name" value="Ribonuclease Inhibitor"/>
    <property type="match status" value="1"/>
</dbReference>
<feature type="compositionally biased region" description="Basic and acidic residues" evidence="4">
    <location>
        <begin position="2699"/>
        <end position="2708"/>
    </location>
</feature>
<feature type="compositionally biased region" description="Acidic residues" evidence="4">
    <location>
        <begin position="2670"/>
        <end position="2680"/>
    </location>
</feature>
<feature type="compositionally biased region" description="Basic and acidic residues" evidence="4">
    <location>
        <begin position="2681"/>
        <end position="2693"/>
    </location>
</feature>
<dbReference type="PANTHER" id="PTHR46652:SF3">
    <property type="entry name" value="LEUCINE-RICH REPEAT-CONTAINING PROTEIN 9"/>
    <property type="match status" value="1"/>
</dbReference>
<evidence type="ECO:0000256" key="3">
    <source>
        <dbReference type="SAM" id="Coils"/>
    </source>
</evidence>
<feature type="domain" description="Prenyltransferase alpha-alpha toroid" evidence="6">
    <location>
        <begin position="1014"/>
        <end position="1119"/>
    </location>
</feature>
<dbReference type="RefSeq" id="WP_094367516.1">
    <property type="nucleotide sequence ID" value="NZ_NOJY02000010.1"/>
</dbReference>
<feature type="compositionally biased region" description="Basic and acidic residues" evidence="4">
    <location>
        <begin position="2656"/>
        <end position="2669"/>
    </location>
</feature>
<dbReference type="CDD" id="cd00688">
    <property type="entry name" value="ISOPREN_C2_like"/>
    <property type="match status" value="4"/>
</dbReference>
<dbReference type="Proteomes" id="UP000215694">
    <property type="component" value="Unassembled WGS sequence"/>
</dbReference>
<dbReference type="InterPro" id="IPR008930">
    <property type="entry name" value="Terpenoid_cyclase/PrenylTrfase"/>
</dbReference>
<keyword evidence="5" id="KW-1133">Transmembrane helix</keyword>
<keyword evidence="5" id="KW-0472">Membrane</keyword>
<feature type="domain" description="Prenyltransferase alpha-alpha toroid" evidence="6">
    <location>
        <begin position="735"/>
        <end position="906"/>
    </location>
</feature>
<organism evidence="7 8">
    <name type="scientific">Romboutsia weinsteinii</name>
    <dbReference type="NCBI Taxonomy" id="2020949"/>
    <lineage>
        <taxon>Bacteria</taxon>
        <taxon>Bacillati</taxon>
        <taxon>Bacillota</taxon>
        <taxon>Clostridia</taxon>
        <taxon>Peptostreptococcales</taxon>
        <taxon>Peptostreptococcaceae</taxon>
        <taxon>Romboutsia</taxon>
    </lineage>
</organism>
<dbReference type="SMART" id="SM00365">
    <property type="entry name" value="LRR_SD22"/>
    <property type="match status" value="4"/>
</dbReference>
<dbReference type="SUPFAM" id="SSF52058">
    <property type="entry name" value="L domain-like"/>
    <property type="match status" value="1"/>
</dbReference>
<keyword evidence="5" id="KW-0812">Transmembrane</keyword>
<dbReference type="InterPro" id="IPR001611">
    <property type="entry name" value="Leu-rich_rpt"/>
</dbReference>
<evidence type="ECO:0000313" key="7">
    <source>
        <dbReference type="EMBL" id="RDY27868.1"/>
    </source>
</evidence>
<keyword evidence="3" id="KW-0175">Coiled coil</keyword>
<feature type="transmembrane region" description="Helical" evidence="5">
    <location>
        <begin position="2721"/>
        <end position="2739"/>
    </location>
</feature>
<keyword evidence="8" id="KW-1185">Reference proteome</keyword>
<dbReference type="SUPFAM" id="SSF48239">
    <property type="entry name" value="Terpenoid cyclases/Protein prenyltransferases"/>
    <property type="match status" value="6"/>
</dbReference>
<dbReference type="Pfam" id="PF12799">
    <property type="entry name" value="LRR_4"/>
    <property type="match status" value="2"/>
</dbReference>
<keyword evidence="2" id="KW-0677">Repeat</keyword>
<dbReference type="InterPro" id="IPR013783">
    <property type="entry name" value="Ig-like_fold"/>
</dbReference>
<feature type="domain" description="Prenyltransferase alpha-alpha toroid" evidence="6">
    <location>
        <begin position="445"/>
        <end position="548"/>
    </location>
</feature>
<evidence type="ECO:0000256" key="5">
    <source>
        <dbReference type="SAM" id="Phobius"/>
    </source>
</evidence>
<feature type="coiled-coil region" evidence="3">
    <location>
        <begin position="1471"/>
        <end position="1498"/>
    </location>
</feature>
<feature type="compositionally biased region" description="Polar residues" evidence="4">
    <location>
        <begin position="2709"/>
        <end position="2719"/>
    </location>
</feature>
<dbReference type="InterPro" id="IPR032675">
    <property type="entry name" value="LRR_dom_sf"/>
</dbReference>
<evidence type="ECO:0000256" key="1">
    <source>
        <dbReference type="ARBA" id="ARBA00022614"/>
    </source>
</evidence>
<evidence type="ECO:0000313" key="8">
    <source>
        <dbReference type="Proteomes" id="UP000215694"/>
    </source>
</evidence>
<feature type="domain" description="Prenyltransferase alpha-alpha toroid" evidence="6">
    <location>
        <begin position="1564"/>
        <end position="1691"/>
    </location>
</feature>
<sequence>MEKSKTKKVISMATTSVIVGNILIPSAVSAEEAISESISEIPINIEENDKIQQDNDLPSENLQEESEINQQEENLEKIDDLETENSTIKEKESQKTVEESAKDLIKYYQSNRDLMSYEDILGLELLGEKIEDYNVNKIHINASGISESSNTLNHAITILGLVALGENPRDYKGKDLVELLEAKQNYTGGFNDDGPNKKSTSASIIALETVKSKKYDKQKAVDFILEKQKEDGSINYDLGGSVDAFKAFNKLDESSKIKEAKDKIINYLISTIKSNDGEELDNTEKLEVYYVLNQCDVEKDIYSHLLQEVIDSQREDGGFALYPDYSNPFGITNYTASYVFAKELTGKDIYDELDKKYAKIDISNDISKIPESMESAIKYLETESSFGVAQWYEMLGLYAGEADWSKFEKKTSFYDNINKINEGSSEEVIAQAILGLVADGKDPSNYEGKDLINILKNKQKDDGSFGNAIKTGYSILALQVTNTNFNKDSAIQYLLNNQHENGYIMDYFGDADNEATTISLIALSQMRESSNIEKFKNKAIDYILSIKNDISKAGRPTNDLSLSILALAANKIDKSQYADLVDTLLKQQKKTSSMAGSFYRTIQEDTYSIDNNHEADSYIIDFASGATCYALMALNSVDKNVNFLERLNQDYEELTGKKEPITIDESIERVKNYYNKNNLLKEWGSIVGLSSLGVDIYNSDLSAVMFGSSLKNITADSDSTDIANSVLGIIGLNENPKDYHNKNFVKLLKNRQKEDGSFEGSSIDSTLNAIIALEITDESYNRDLAKSYILDNINDDKNINNDYYSSALAITALSFFEGEDVSLAREDIIKYLIENKEEIKGDIRLSNTVVLSLNINNVEYSNYESIVEYMQNTQLDDGSYPIKDRDNETNIEATYSSMMTLASIKNNKNVYNYLDDKYTGSDNQEHEEIRTPQKSISRVINVYKNISKINRSTEEILGLYYSNEDLNKYKKNEFSKDSVNASTLAKKDALNILELVATGKDPKAYKGKQNALIKSNRTTNWVDILEKKQDSNGSFMKEDKEIISQVLPILALEVSNSNYDSESALNKLIENQNSDGSFGNKNENKITTTGQALTALSLFKDNSKVKSAIDKSVKYLETVKMDNSTVLASAIHGLDSVGVKIEESKWSDKLNQLIGYQIVDGSFEGRFSYNNPTSFFSEEGTSKALIALQSVISDKNIYEKLREDYTKIDSERVISLDEAINNTLDHYKKEKEISSLEAVSLFSANQDLSNYDTTKLDKSVINDKSKLSDDYINVASIIANGDNPKNYEGTNLVKIIASKQNADGSFGKSIEDTAHGTLALEISNGNYNKDQAIDYIIKSQEENGGFSRPSILSIFKSDDSDVVTTAIAINALATATSEKSTNSINKAIEYLDKVQLEDGSFESKLSSTSMVISALTNAGLNSDHERWNNIIDEAISYQDKLDNKGQFKEEKHDVNINDRSTALALLSLSEFKNSKSVVDKLNEKYTKYEEENTDASLETALDRTSKYYKANYPNNKNSEIDYRAAMSMYLLSEDLSQFKMSEVSSNSIHKYSSINLDQVNVINAMMQGYDPKNIDGVNWMEIISEKQEPETGRFSYKLQGGGVSGEAGVNSHAIAMILMEITNTPYDDEKALDYLLKHQSSEGGFGAGQKADDYETGLSLIAISFLEGRFDLEHEKQNAISYFKSRQLQNGMFGYSTFDTGNVATSLIAAGEDISSSKWKDIPNKLINLQIKTGDNAGLFKPDESDESIRMYDTYTAGLALAEVKESKSIYHRLYEEYNDSKLDRKPIIYAIDKMFKVGDKLDLISNVTASDVEDGNITDKIITEHNIPVDSEGNITQAGEYDVIYKVTDSANNTTTKYIKVTIEEYSNEAPVIKVKDINLKIGDKLDLSRYAVAMDKEDGDITNSIKITQSKEIPVDKDGRVTTAGEYEVTYSVEDSSNNRSEVTVVLVVYSKENQAPRIIAKDIEGRVGIPLDILKNVYADDFEDGDLTSDIKISKNTIKMDENNRPTEKGNYEIVYEVTDSGSAKTTKVVNVEILGEDEDDSDRVVHIPDKNLKRVLEYMIKSDKITRGDLRKLDVLSLEQQGVYDLTGLEYATNLRGLSLRFCTELDNINVLSNMSNLMVLYLDFTSVDNLKPIKELDKMGVLTMYASNVSDISPLENMVNMEELNIRLCRGINNIEAVKNMKKLSVLSASRNKIKDISALSNLNNLEYISLEDNKIEDISSLSENINLKKLYLNNNNIEDISALEHMNNLVEVEIAKNNIKDISALGNKESINKLDFSENNVTDISVLGNISSYNGKNQTYKLDNAKVNYGEDYELVLGKDTKVIKGKNGDILDPIGCSPGNMVENNTKYVIKNITNSTSSKLRFEEGNGSSLFSVTMMQDINLSSTVINNAPTIKSNGDINITIGEAVEIPKYVTVHDIEDGDNVKLVYNLPGELKDGIANKVGTYKVDVIAVDTQGASSTATVKINVNPKMEEINEAPTIQATDELNINVGKKFNIEKYVSANDKEDGKDIELKYNLPDELSSGVAKKIGTYNVEVKAIDSKGASAKTNVSINVQEKETDIKGVYIEEIQDNYEPLSVKAKTVEGLKLLLKDITSKHNIKSIETREDGNFKIYRLYVGNEDKYIDVKIENTKEFTDILDEIISNMNPDEENKPGDEENKPGIDEETDKDDEPSIDDKPSKNDKPSTNDEVDKENNSKDDGNANKNNPITSDSSILGYMLGFIGSLGGISILSKRRKK</sequence>
<dbReference type="InterPro" id="IPR050836">
    <property type="entry name" value="SDS22/Internalin_LRR"/>
</dbReference>
<gene>
    <name evidence="7" type="ORF">CHL78_007645</name>
</gene>
<feature type="region of interest" description="Disordered" evidence="4">
    <location>
        <begin position="2650"/>
        <end position="2719"/>
    </location>
</feature>
<dbReference type="OrthoDB" id="3171015at2"/>
<keyword evidence="1" id="KW-0433">Leucine-rich repeat</keyword>
<evidence type="ECO:0000256" key="2">
    <source>
        <dbReference type="ARBA" id="ARBA00022737"/>
    </source>
</evidence>
<dbReference type="InterPro" id="IPR001330">
    <property type="entry name" value="Prenyltrans"/>
</dbReference>
<reference evidence="7 8" key="1">
    <citation type="journal article" date="2017" name="Genome Announc.">
        <title>Draft Genome Sequence of Romboutsia weinsteinii sp. nov. Strain CCRI-19649(T) Isolated from Surface Water.</title>
        <authorList>
            <person name="Maheux A.F."/>
            <person name="Boudreau D.K."/>
            <person name="Berube E."/>
            <person name="Boissinot M."/>
            <person name="Cantin P."/>
            <person name="Raymond F."/>
            <person name="Corbeil J."/>
            <person name="Omar R.F."/>
            <person name="Bergeron M.G."/>
        </authorList>
    </citation>
    <scope>NUCLEOTIDE SEQUENCE [LARGE SCALE GENOMIC DNA]</scope>
    <source>
        <strain evidence="7 8">CCRI-19649</strain>
    </source>
</reference>
<feature type="coiled-coil region" evidence="3">
    <location>
        <begin position="61"/>
        <end position="91"/>
    </location>
</feature>
<dbReference type="EMBL" id="NOJY02000010">
    <property type="protein sequence ID" value="RDY27868.1"/>
    <property type="molecule type" value="Genomic_DNA"/>
</dbReference>
<comment type="caution">
    <text evidence="7">The sequence shown here is derived from an EMBL/GenBank/DDBJ whole genome shotgun (WGS) entry which is preliminary data.</text>
</comment>
<dbReference type="InterPro" id="IPR025875">
    <property type="entry name" value="Leu-rich_rpt_4"/>
</dbReference>
<evidence type="ECO:0000259" key="6">
    <source>
        <dbReference type="Pfam" id="PF00432"/>
    </source>
</evidence>
<feature type="domain" description="Prenyltransferase alpha-alpha toroid" evidence="6">
    <location>
        <begin position="1324"/>
        <end position="1404"/>
    </location>
</feature>
<feature type="domain" description="Prenyltransferase alpha-alpha toroid" evidence="6">
    <location>
        <begin position="158"/>
        <end position="244"/>
    </location>
</feature>
<dbReference type="PROSITE" id="PS51450">
    <property type="entry name" value="LRR"/>
    <property type="match status" value="3"/>
</dbReference>
<evidence type="ECO:0000256" key="4">
    <source>
        <dbReference type="SAM" id="MobiDB-lite"/>
    </source>
</evidence>
<accession>A0A371J5A6</accession>
<dbReference type="Gene3D" id="1.50.10.20">
    <property type="match status" value="6"/>
</dbReference>
<proteinExistence type="predicted"/>
<dbReference type="Pfam" id="PF00432">
    <property type="entry name" value="Prenyltrans"/>
    <property type="match status" value="7"/>
</dbReference>
<name>A0A371J5A6_9FIRM</name>
<dbReference type="Gene3D" id="2.60.40.10">
    <property type="entry name" value="Immunoglobulins"/>
    <property type="match status" value="5"/>
</dbReference>
<protein>
    <recommendedName>
        <fullName evidence="6">Prenyltransferase alpha-alpha toroid domain-containing protein</fullName>
    </recommendedName>
</protein>